<dbReference type="Pfam" id="PF00497">
    <property type="entry name" value="SBP_bac_3"/>
    <property type="match status" value="1"/>
</dbReference>
<comment type="caution">
    <text evidence="4">The sequence shown here is derived from an EMBL/GenBank/DDBJ whole genome shotgun (WGS) entry which is preliminary data.</text>
</comment>
<dbReference type="SMART" id="SM00062">
    <property type="entry name" value="PBPb"/>
    <property type="match status" value="1"/>
</dbReference>
<accession>A0A371J917</accession>
<protein>
    <submittedName>
        <fullName evidence="4">Amino acid ABC transporter substrate-binding protein</fullName>
    </submittedName>
</protein>
<dbReference type="PROSITE" id="PS51257">
    <property type="entry name" value="PROKAR_LIPOPROTEIN"/>
    <property type="match status" value="1"/>
</dbReference>
<feature type="signal peptide" evidence="2">
    <location>
        <begin position="1"/>
        <end position="23"/>
    </location>
</feature>
<keyword evidence="5" id="KW-1185">Reference proteome</keyword>
<dbReference type="Proteomes" id="UP000215694">
    <property type="component" value="Unassembled WGS sequence"/>
</dbReference>
<organism evidence="4 5">
    <name type="scientific">Romboutsia weinsteinii</name>
    <dbReference type="NCBI Taxonomy" id="2020949"/>
    <lineage>
        <taxon>Bacteria</taxon>
        <taxon>Bacillati</taxon>
        <taxon>Bacillota</taxon>
        <taxon>Clostridia</taxon>
        <taxon>Peptostreptococcales</taxon>
        <taxon>Peptostreptococcaceae</taxon>
        <taxon>Romboutsia</taxon>
    </lineage>
</organism>
<keyword evidence="1 2" id="KW-0732">Signal</keyword>
<dbReference type="PANTHER" id="PTHR35936:SF17">
    <property type="entry name" value="ARGININE-BINDING EXTRACELLULAR PROTEIN ARTP"/>
    <property type="match status" value="1"/>
</dbReference>
<dbReference type="Gene3D" id="3.40.190.10">
    <property type="entry name" value="Periplasmic binding protein-like II"/>
    <property type="match status" value="2"/>
</dbReference>
<evidence type="ECO:0000256" key="2">
    <source>
        <dbReference type="SAM" id="SignalP"/>
    </source>
</evidence>
<feature type="chain" id="PRO_5039178941" evidence="2">
    <location>
        <begin position="24"/>
        <end position="280"/>
    </location>
</feature>
<dbReference type="PANTHER" id="PTHR35936">
    <property type="entry name" value="MEMBRANE-BOUND LYTIC MUREIN TRANSGLYCOSYLASE F"/>
    <property type="match status" value="1"/>
</dbReference>
<name>A0A371J917_9FIRM</name>
<evidence type="ECO:0000313" key="4">
    <source>
        <dbReference type="EMBL" id="RDY29224.1"/>
    </source>
</evidence>
<evidence type="ECO:0000259" key="3">
    <source>
        <dbReference type="SMART" id="SM00062"/>
    </source>
</evidence>
<dbReference type="SUPFAM" id="SSF53850">
    <property type="entry name" value="Periplasmic binding protein-like II"/>
    <property type="match status" value="1"/>
</dbReference>
<feature type="domain" description="Solute-binding protein family 3/N-terminal" evidence="3">
    <location>
        <begin position="48"/>
        <end position="270"/>
    </location>
</feature>
<reference evidence="4 5" key="1">
    <citation type="journal article" date="2017" name="Genome Announc.">
        <title>Draft Genome Sequence of Romboutsia weinsteinii sp. nov. Strain CCRI-19649(T) Isolated from Surface Water.</title>
        <authorList>
            <person name="Maheux A.F."/>
            <person name="Boudreau D.K."/>
            <person name="Berube E."/>
            <person name="Boissinot M."/>
            <person name="Cantin P."/>
            <person name="Raymond F."/>
            <person name="Corbeil J."/>
            <person name="Omar R.F."/>
            <person name="Bergeron M.G."/>
        </authorList>
    </citation>
    <scope>NUCLEOTIDE SEQUENCE [LARGE SCALE GENOMIC DNA]</scope>
    <source>
        <strain evidence="4 5">CCRI-19649</strain>
    </source>
</reference>
<dbReference type="OrthoDB" id="9774451at2"/>
<dbReference type="EMBL" id="NOJY02000003">
    <property type="protein sequence ID" value="RDY29224.1"/>
    <property type="molecule type" value="Genomic_DNA"/>
</dbReference>
<dbReference type="InterPro" id="IPR001638">
    <property type="entry name" value="Solute-binding_3/MltF_N"/>
</dbReference>
<sequence length="280" mass="30042">MKGLKKILSFGAALALSISLVGCSTSGGSNGGSTESANLLESIKDSGKLVVGTSAEFPPFEFHKDGDEKVLGVDAMIADEFAKDLGVEVEFKEMDFDGLVGALSADKIDIILAGMSPTEEREKSVDFTDLYYVSYNAVIVKSGDENKIKSEEDLKKLRIGVQKGSIQEEYVRDDLKAENFKSLAGIPDLVLELKNGNIDAIVTNEAVSMINTKVYDGIKVANTSIGEGVEEGMAAAIKQTDNNKELLDLLNKKIKELKDSGKIDEFLDEASTIAAESGQQ</sequence>
<evidence type="ECO:0000256" key="1">
    <source>
        <dbReference type="ARBA" id="ARBA00022729"/>
    </source>
</evidence>
<evidence type="ECO:0000313" key="5">
    <source>
        <dbReference type="Proteomes" id="UP000215694"/>
    </source>
</evidence>
<dbReference type="AlphaFoldDB" id="A0A371J917"/>
<proteinExistence type="predicted"/>
<dbReference type="RefSeq" id="WP_094368273.1">
    <property type="nucleotide sequence ID" value="NZ_NOJY02000003.1"/>
</dbReference>
<gene>
    <name evidence="4" type="ORF">CHL78_002645</name>
</gene>